<evidence type="ECO:0000313" key="2">
    <source>
        <dbReference type="Proteomes" id="UP000198976"/>
    </source>
</evidence>
<evidence type="ECO:0000313" key="1">
    <source>
        <dbReference type="EMBL" id="SDT85858.1"/>
    </source>
</evidence>
<dbReference type="RefSeq" id="WP_092648122.1">
    <property type="nucleotide sequence ID" value="NZ_LT629792.1"/>
</dbReference>
<gene>
    <name evidence="1" type="ORF">SAMN04489714_0177</name>
</gene>
<dbReference type="Pfam" id="PF12686">
    <property type="entry name" value="DUF3800"/>
    <property type="match status" value="1"/>
</dbReference>
<dbReference type="EMBL" id="LT629792">
    <property type="protein sequence ID" value="SDT85858.1"/>
    <property type="molecule type" value="Genomic_DNA"/>
</dbReference>
<protein>
    <recommendedName>
        <fullName evidence="3">DUF3800 domain-containing protein</fullName>
    </recommendedName>
</protein>
<keyword evidence="2" id="KW-1185">Reference proteome</keyword>
<dbReference type="InterPro" id="IPR024524">
    <property type="entry name" value="DUF3800"/>
</dbReference>
<name>A0ABY0V501_9ACTO</name>
<reference evidence="1 2" key="1">
    <citation type="submission" date="2016-10" db="EMBL/GenBank/DDBJ databases">
        <authorList>
            <person name="Varghese N."/>
            <person name="Submissions S."/>
        </authorList>
    </citation>
    <scope>NUCLEOTIDE SEQUENCE [LARGE SCALE GENOMIC DNA]</scope>
    <source>
        <strain evidence="1 2">DSM 9169</strain>
    </source>
</reference>
<evidence type="ECO:0008006" key="3">
    <source>
        <dbReference type="Google" id="ProtNLM"/>
    </source>
</evidence>
<sequence>MTTGPSNESTALIPKHEGDYFVYADETGNLDFKSADSPYFGFGTAMFPANHATQMWDAHFLRLSLQDQGVSLPNGFHAAKDSWNVRRQVFLMLADQEITVDSTFLYKANAYKKILLHADPQMRLYKMAWYLHFKDLCQRRIPKQAHIYAIVASFGTKMRAEAAREALKDVADQQPQDITLCVWDSASCFGLQAADYALWAINRHVSGRALDHYEDLIKPYVRSVFLPWGNK</sequence>
<organism evidence="1 2">
    <name type="scientific">Schaalia radingae</name>
    <dbReference type="NCBI Taxonomy" id="131110"/>
    <lineage>
        <taxon>Bacteria</taxon>
        <taxon>Bacillati</taxon>
        <taxon>Actinomycetota</taxon>
        <taxon>Actinomycetes</taxon>
        <taxon>Actinomycetales</taxon>
        <taxon>Actinomycetaceae</taxon>
        <taxon>Schaalia</taxon>
    </lineage>
</organism>
<dbReference type="Proteomes" id="UP000198976">
    <property type="component" value="Chromosome I"/>
</dbReference>
<proteinExistence type="predicted"/>
<accession>A0ABY0V501</accession>